<dbReference type="Gene3D" id="2.20.200.10">
    <property type="entry name" value="Outer membrane efflux proteins (OEP)"/>
    <property type="match status" value="1"/>
</dbReference>
<name>A0ABM8UFE6_9GAMM</name>
<comment type="similarity">
    <text evidence="1 2">Belongs to the outer membrane factor (OMF) (TC 1.B.17) family.</text>
</comment>
<keyword evidence="5" id="KW-1185">Reference proteome</keyword>
<evidence type="ECO:0000256" key="1">
    <source>
        <dbReference type="ARBA" id="ARBA00007613"/>
    </source>
</evidence>
<dbReference type="Gene3D" id="1.20.1600.10">
    <property type="entry name" value="Outer membrane efflux proteins (OEP)"/>
    <property type="match status" value="1"/>
</dbReference>
<protein>
    <submittedName>
        <fullName evidence="4">Efflux pump outer membrane protein TtgC</fullName>
    </submittedName>
</protein>
<dbReference type="RefSeq" id="WP_215217974.1">
    <property type="nucleotide sequence ID" value="NZ_OU015430.1"/>
</dbReference>
<gene>
    <name evidence="4" type="primary">ttgC</name>
    <name evidence="4" type="ORF">LYB30171_01356</name>
</gene>
<keyword evidence="2" id="KW-1134">Transmembrane beta strand</keyword>
<dbReference type="PANTHER" id="PTHR30203">
    <property type="entry name" value="OUTER MEMBRANE CATION EFFLUX PROTEIN"/>
    <property type="match status" value="1"/>
</dbReference>
<reference evidence="4 5" key="1">
    <citation type="submission" date="2021-04" db="EMBL/GenBank/DDBJ databases">
        <authorList>
            <person name="Rodrigo-Torres L."/>
            <person name="Arahal R. D."/>
            <person name="Lucena T."/>
        </authorList>
    </citation>
    <scope>NUCLEOTIDE SEQUENCE [LARGE SCALE GENOMIC DNA]</scope>
    <source>
        <strain evidence="4 5">CECT 30171</strain>
    </source>
</reference>
<evidence type="ECO:0000256" key="3">
    <source>
        <dbReference type="SAM" id="MobiDB-lite"/>
    </source>
</evidence>
<dbReference type="NCBIfam" id="TIGR01845">
    <property type="entry name" value="outer_NodT"/>
    <property type="match status" value="1"/>
</dbReference>
<keyword evidence="2" id="KW-0449">Lipoprotein</keyword>
<accession>A0ABM8UFE6</accession>
<keyword evidence="2" id="KW-0812">Transmembrane</keyword>
<feature type="compositionally biased region" description="Low complexity" evidence="3">
    <location>
        <begin position="116"/>
        <end position="126"/>
    </location>
</feature>
<organism evidence="4 5">
    <name type="scientific">Novilysobacter luteus</name>
    <dbReference type="NCBI Taxonomy" id="2822368"/>
    <lineage>
        <taxon>Bacteria</taxon>
        <taxon>Pseudomonadati</taxon>
        <taxon>Pseudomonadota</taxon>
        <taxon>Gammaproteobacteria</taxon>
        <taxon>Lysobacterales</taxon>
        <taxon>Lysobacteraceae</taxon>
        <taxon>Novilysobacter</taxon>
    </lineage>
</organism>
<dbReference type="Pfam" id="PF02321">
    <property type="entry name" value="OEP"/>
    <property type="match status" value="2"/>
</dbReference>
<evidence type="ECO:0000313" key="4">
    <source>
        <dbReference type="EMBL" id="CAG4973014.1"/>
    </source>
</evidence>
<sequence length="489" mass="52068">MLELNPVAARRVLVASVLTVALAACMVGPDHVRPSTPVAARFVHEPAEPLTLAPQPLPDADFWNTFDDPSLTHLVDEALLANHDLRIALTRFDRANALLRGAGFDRFPTVTAGAEGADARASADQAPGLARGERDGERYSAGIEMAWELDLFGRVRRGVESQRAEAAASAADLAALQVAIVAEVGRSYIELRGLQERLRVARGNASNQRETLRIVQARLDAGSATGFDRARASAQLEATLARVPALEAEAAVLIHRLAVLAGKTPGALAVDLARPAGLPALPTPIDPGTPGELLRRRPDIAAAEQRLHAATARIGVATADLFPRFTLGGLIGSQAIDAGDLFERDSETRLVALGIDWSFLDVGRVRARIAAANADAAGELARYQKTVALALEESENALVRYRNTRIEDSHLQQAAEDSTRAAGLARLRYDAGATGLLEVLDAERTRLQAQDALADVRTRAAIAAIAVYKAMAGGWPSRIPVREDVASTR</sequence>
<dbReference type="SUPFAM" id="SSF56954">
    <property type="entry name" value="Outer membrane efflux proteins (OEP)"/>
    <property type="match status" value="1"/>
</dbReference>
<dbReference type="InterPro" id="IPR003423">
    <property type="entry name" value="OMP_efflux"/>
</dbReference>
<dbReference type="InterPro" id="IPR010131">
    <property type="entry name" value="MdtP/NodT-like"/>
</dbReference>
<dbReference type="PANTHER" id="PTHR30203:SF25">
    <property type="entry name" value="OUTER MEMBRANE PROTEIN-RELATED"/>
    <property type="match status" value="1"/>
</dbReference>
<keyword evidence="2" id="KW-0472">Membrane</keyword>
<comment type="subcellular location">
    <subcellularLocation>
        <location evidence="2">Cell outer membrane</location>
        <topology evidence="2">Lipid-anchor</topology>
    </subcellularLocation>
</comment>
<feature type="region of interest" description="Disordered" evidence="3">
    <location>
        <begin position="116"/>
        <end position="135"/>
    </location>
</feature>
<evidence type="ECO:0000256" key="2">
    <source>
        <dbReference type="RuleBase" id="RU362097"/>
    </source>
</evidence>
<dbReference type="EMBL" id="OU015430">
    <property type="protein sequence ID" value="CAG4973014.1"/>
    <property type="molecule type" value="Genomic_DNA"/>
</dbReference>
<evidence type="ECO:0000313" key="5">
    <source>
        <dbReference type="Proteomes" id="UP000680116"/>
    </source>
</evidence>
<keyword evidence="2" id="KW-0564">Palmitate</keyword>
<dbReference type="Proteomes" id="UP000680116">
    <property type="component" value="Chromosome"/>
</dbReference>
<proteinExistence type="inferred from homology"/>